<dbReference type="EMBL" id="CM001218">
    <property type="protein sequence ID" value="AES64179.2"/>
    <property type="molecule type" value="Genomic_DNA"/>
</dbReference>
<dbReference type="PaxDb" id="3880-AES64179"/>
<reference evidence="3" key="3">
    <citation type="submission" date="2015-04" db="UniProtKB">
        <authorList>
            <consortium name="EnsemblPlants"/>
        </authorList>
    </citation>
    <scope>IDENTIFICATION</scope>
    <source>
        <strain evidence="3">cv. Jemalong A17</strain>
    </source>
</reference>
<evidence type="ECO:0000313" key="2">
    <source>
        <dbReference type="EMBL" id="AES64179.2"/>
    </source>
</evidence>
<dbReference type="EnsemblPlants" id="AES64179">
    <property type="protein sequence ID" value="AES64179"/>
    <property type="gene ID" value="MTR_2g019440"/>
</dbReference>
<feature type="transmembrane region" description="Helical" evidence="1">
    <location>
        <begin position="87"/>
        <end position="110"/>
    </location>
</feature>
<reference evidence="2 4" key="2">
    <citation type="journal article" date="2014" name="BMC Genomics">
        <title>An improved genome release (version Mt4.0) for the model legume Medicago truncatula.</title>
        <authorList>
            <person name="Tang H."/>
            <person name="Krishnakumar V."/>
            <person name="Bidwell S."/>
            <person name="Rosen B."/>
            <person name="Chan A."/>
            <person name="Zhou S."/>
            <person name="Gentzbittel L."/>
            <person name="Childs K.L."/>
            <person name="Yandell M."/>
            <person name="Gundlach H."/>
            <person name="Mayer K.F."/>
            <person name="Schwartz D.C."/>
            <person name="Town C.D."/>
        </authorList>
    </citation>
    <scope>GENOME REANNOTATION</scope>
    <source>
        <strain evidence="3 4">cv. Jemalong A17</strain>
    </source>
</reference>
<evidence type="ECO:0000256" key="1">
    <source>
        <dbReference type="SAM" id="Phobius"/>
    </source>
</evidence>
<feature type="transmembrane region" description="Helical" evidence="1">
    <location>
        <begin position="56"/>
        <end position="75"/>
    </location>
</feature>
<keyword evidence="1" id="KW-1133">Transmembrane helix</keyword>
<proteinExistence type="predicted"/>
<dbReference type="AlphaFoldDB" id="G7IPW1"/>
<protein>
    <submittedName>
        <fullName evidence="2">Transmembrane protein, putative</fullName>
    </submittedName>
</protein>
<evidence type="ECO:0000313" key="3">
    <source>
        <dbReference type="EnsemblPlants" id="AES64179"/>
    </source>
</evidence>
<reference evidence="2 4" key="1">
    <citation type="journal article" date="2011" name="Nature">
        <title>The Medicago genome provides insight into the evolution of rhizobial symbioses.</title>
        <authorList>
            <person name="Young N.D."/>
            <person name="Debelle F."/>
            <person name="Oldroyd G.E."/>
            <person name="Geurts R."/>
            <person name="Cannon S.B."/>
            <person name="Udvardi M.K."/>
            <person name="Benedito V.A."/>
            <person name="Mayer K.F."/>
            <person name="Gouzy J."/>
            <person name="Schoof H."/>
            <person name="Van de Peer Y."/>
            <person name="Proost S."/>
            <person name="Cook D.R."/>
            <person name="Meyers B.C."/>
            <person name="Spannagl M."/>
            <person name="Cheung F."/>
            <person name="De Mita S."/>
            <person name="Krishnakumar V."/>
            <person name="Gundlach H."/>
            <person name="Zhou S."/>
            <person name="Mudge J."/>
            <person name="Bharti A.K."/>
            <person name="Murray J.D."/>
            <person name="Naoumkina M.A."/>
            <person name="Rosen B."/>
            <person name="Silverstein K.A."/>
            <person name="Tang H."/>
            <person name="Rombauts S."/>
            <person name="Zhao P.X."/>
            <person name="Zhou P."/>
            <person name="Barbe V."/>
            <person name="Bardou P."/>
            <person name="Bechner M."/>
            <person name="Bellec A."/>
            <person name="Berger A."/>
            <person name="Berges H."/>
            <person name="Bidwell S."/>
            <person name="Bisseling T."/>
            <person name="Choisne N."/>
            <person name="Couloux A."/>
            <person name="Denny R."/>
            <person name="Deshpande S."/>
            <person name="Dai X."/>
            <person name="Doyle J.J."/>
            <person name="Dudez A.M."/>
            <person name="Farmer A.D."/>
            <person name="Fouteau S."/>
            <person name="Franken C."/>
            <person name="Gibelin C."/>
            <person name="Gish J."/>
            <person name="Goldstein S."/>
            <person name="Gonzalez A.J."/>
            <person name="Green P.J."/>
            <person name="Hallab A."/>
            <person name="Hartog M."/>
            <person name="Hua A."/>
            <person name="Humphray S.J."/>
            <person name="Jeong D.H."/>
            <person name="Jing Y."/>
            <person name="Jocker A."/>
            <person name="Kenton S.M."/>
            <person name="Kim D.J."/>
            <person name="Klee K."/>
            <person name="Lai H."/>
            <person name="Lang C."/>
            <person name="Lin S."/>
            <person name="Macmil S.L."/>
            <person name="Magdelenat G."/>
            <person name="Matthews L."/>
            <person name="McCorrison J."/>
            <person name="Monaghan E.L."/>
            <person name="Mun J.H."/>
            <person name="Najar F.Z."/>
            <person name="Nicholson C."/>
            <person name="Noirot C."/>
            <person name="O'Bleness M."/>
            <person name="Paule C.R."/>
            <person name="Poulain J."/>
            <person name="Prion F."/>
            <person name="Qin B."/>
            <person name="Qu C."/>
            <person name="Retzel E.F."/>
            <person name="Riddle C."/>
            <person name="Sallet E."/>
            <person name="Samain S."/>
            <person name="Samson N."/>
            <person name="Sanders I."/>
            <person name="Saurat O."/>
            <person name="Scarpelli C."/>
            <person name="Schiex T."/>
            <person name="Segurens B."/>
            <person name="Severin A.J."/>
            <person name="Sherrier D.J."/>
            <person name="Shi R."/>
            <person name="Sims S."/>
            <person name="Singer S.R."/>
            <person name="Sinharoy S."/>
            <person name="Sterck L."/>
            <person name="Viollet A."/>
            <person name="Wang B.B."/>
            <person name="Wang K."/>
            <person name="Wang M."/>
            <person name="Wang X."/>
            <person name="Warfsmann J."/>
            <person name="Weissenbach J."/>
            <person name="White D.D."/>
            <person name="White J.D."/>
            <person name="Wiley G.B."/>
            <person name="Wincker P."/>
            <person name="Xing Y."/>
            <person name="Yang L."/>
            <person name="Yao Z."/>
            <person name="Ying F."/>
            <person name="Zhai J."/>
            <person name="Zhou L."/>
            <person name="Zuber A."/>
            <person name="Denarie J."/>
            <person name="Dixon R.A."/>
            <person name="May G.D."/>
            <person name="Schwartz D.C."/>
            <person name="Rogers J."/>
            <person name="Quetier F."/>
            <person name="Town C.D."/>
            <person name="Roe B.A."/>
        </authorList>
    </citation>
    <scope>NUCLEOTIDE SEQUENCE [LARGE SCALE GENOMIC DNA]</scope>
    <source>
        <strain evidence="2">A17</strain>
        <strain evidence="3 4">cv. Jemalong A17</strain>
    </source>
</reference>
<gene>
    <name evidence="2" type="ordered locus">MTR_2g019440</name>
</gene>
<accession>G7IPW1</accession>
<keyword evidence="1 2" id="KW-0812">Transmembrane</keyword>
<dbReference type="Proteomes" id="UP000002051">
    <property type="component" value="Chromosome 2"/>
</dbReference>
<evidence type="ECO:0000313" key="4">
    <source>
        <dbReference type="Proteomes" id="UP000002051"/>
    </source>
</evidence>
<feature type="transmembrane region" description="Helical" evidence="1">
    <location>
        <begin position="21"/>
        <end position="41"/>
    </location>
</feature>
<dbReference type="HOGENOM" id="CLU_105205_0_0_1"/>
<keyword evidence="1" id="KW-0472">Membrane</keyword>
<name>G7IPW1_MEDTR</name>
<organism evidence="2 4">
    <name type="scientific">Medicago truncatula</name>
    <name type="common">Barrel medic</name>
    <name type="synonym">Medicago tribuloides</name>
    <dbReference type="NCBI Taxonomy" id="3880"/>
    <lineage>
        <taxon>Eukaryota</taxon>
        <taxon>Viridiplantae</taxon>
        <taxon>Streptophyta</taxon>
        <taxon>Embryophyta</taxon>
        <taxon>Tracheophyta</taxon>
        <taxon>Spermatophyta</taxon>
        <taxon>Magnoliopsida</taxon>
        <taxon>eudicotyledons</taxon>
        <taxon>Gunneridae</taxon>
        <taxon>Pentapetalae</taxon>
        <taxon>rosids</taxon>
        <taxon>fabids</taxon>
        <taxon>Fabales</taxon>
        <taxon>Fabaceae</taxon>
        <taxon>Papilionoideae</taxon>
        <taxon>50 kb inversion clade</taxon>
        <taxon>NPAAA clade</taxon>
        <taxon>Hologalegina</taxon>
        <taxon>IRL clade</taxon>
        <taxon>Trifolieae</taxon>
        <taxon>Medicago</taxon>
    </lineage>
</organism>
<accession>A0A0C3UYJ0</accession>
<keyword evidence="4" id="KW-1185">Reference proteome</keyword>
<sequence length="178" mass="20061">MSSKLHAQSDWKKKGNKKSKYVVQWALNKFVPEVMIIFKLIHVHAGIVGVPTSSNMIVYCANVSLLLPCGWFTWCSNYVWFWKGWGLFISAFYLSLGKSAVGSSAGFLFWQQIGSLHVTGTPCDRDFDAELELFLSLSTFSLLLLVDKYEEPANDGTGIAFYGVLLFSRMKRIKPKTT</sequence>